<dbReference type="AlphaFoldDB" id="F0EH57"/>
<sequence>MDGGNNHEPFSYYFNFKKIKKGIEREKLEAYCEKHLTEFGQLIESISKDNFWEVLPKILGLDAKMNLVSELSRFDDFSADEIIRITENDYKTYFKEICGYDLSVEKKNSIVFNVS</sequence>
<organism evidence="1 2">
    <name type="scientific">Enterococcus casseliflavus ATCC 12755</name>
    <dbReference type="NCBI Taxonomy" id="888066"/>
    <lineage>
        <taxon>Bacteria</taxon>
        <taxon>Bacillati</taxon>
        <taxon>Bacillota</taxon>
        <taxon>Bacilli</taxon>
        <taxon>Lactobacillales</taxon>
        <taxon>Enterococcaceae</taxon>
        <taxon>Enterococcus</taxon>
    </lineage>
</organism>
<protein>
    <submittedName>
        <fullName evidence="1">Uncharacterized protein</fullName>
    </submittedName>
</protein>
<dbReference type="RefSeq" id="WP_005233047.1">
    <property type="nucleotide sequence ID" value="NZ_GL872323.1"/>
</dbReference>
<dbReference type="EMBL" id="AEWT01000006">
    <property type="protein sequence ID" value="EGC70574.1"/>
    <property type="molecule type" value="Genomic_DNA"/>
</dbReference>
<reference evidence="1 2" key="1">
    <citation type="submission" date="2011-01" db="EMBL/GenBank/DDBJ databases">
        <authorList>
            <person name="Muzny D."/>
            <person name="Qin X."/>
            <person name="Deng J."/>
            <person name="Jiang H."/>
            <person name="Liu Y."/>
            <person name="Qu J."/>
            <person name="Song X.-Z."/>
            <person name="Zhang L."/>
            <person name="Thornton R."/>
            <person name="Coyle M."/>
            <person name="Francisco L."/>
            <person name="Jackson L."/>
            <person name="Javaid M."/>
            <person name="Korchina V."/>
            <person name="Kovar C."/>
            <person name="Mata R."/>
            <person name="Mathew T."/>
            <person name="Ngo R."/>
            <person name="Nguyen L."/>
            <person name="Nguyen N."/>
            <person name="Okwuonu G."/>
            <person name="Ongeri F."/>
            <person name="Pham C."/>
            <person name="Simmons D."/>
            <person name="Wilczek-Boney K."/>
            <person name="Hale W."/>
            <person name="Jakkamsetti A."/>
            <person name="Pham P."/>
            <person name="Ruth R."/>
            <person name="San Lucas F."/>
            <person name="Warren J."/>
            <person name="Zhang J."/>
            <person name="Zhao Z."/>
            <person name="Zhou C."/>
            <person name="Zhu D."/>
            <person name="Lee S."/>
            <person name="Bess C."/>
            <person name="Blankenburg K."/>
            <person name="Forbes L."/>
            <person name="Fu Q."/>
            <person name="Gubbala S."/>
            <person name="Hirani K."/>
            <person name="Jayaseelan J.C."/>
            <person name="Lara F."/>
            <person name="Munidasa M."/>
            <person name="Palculict T."/>
            <person name="Patil S."/>
            <person name="Pu L.-L."/>
            <person name="Saada N."/>
            <person name="Tang L."/>
            <person name="Weissenberger G."/>
            <person name="Zhu Y."/>
            <person name="Hemphill L."/>
            <person name="Shang Y."/>
            <person name="Youmans B."/>
            <person name="Ayvaz T."/>
            <person name="Ross M."/>
            <person name="Santibanez J."/>
            <person name="Aqrawi P."/>
            <person name="Gross S."/>
            <person name="Joshi V."/>
            <person name="Fowler G."/>
            <person name="Nazareth L."/>
            <person name="Reid J."/>
            <person name="Worley K."/>
            <person name="Petrosino J."/>
            <person name="Highlander S."/>
            <person name="Gibbs R."/>
        </authorList>
    </citation>
    <scope>NUCLEOTIDE SEQUENCE [LARGE SCALE GENOMIC DNA]</scope>
    <source>
        <strain evidence="1 2">ATCC 12755</strain>
    </source>
</reference>
<proteinExistence type="predicted"/>
<dbReference type="Proteomes" id="UP000004835">
    <property type="component" value="Unassembled WGS sequence"/>
</dbReference>
<dbReference type="Pfam" id="PF22652">
    <property type="entry name" value="DUF7006"/>
    <property type="match status" value="1"/>
</dbReference>
<dbReference type="InterPro" id="IPR054275">
    <property type="entry name" value="DUF7006"/>
</dbReference>
<accession>F0EH57</accession>
<dbReference type="HOGENOM" id="CLU_145944_1_0_9"/>
<comment type="caution">
    <text evidence="1">The sequence shown here is derived from an EMBL/GenBank/DDBJ whole genome shotgun (WGS) entry which is preliminary data.</text>
</comment>
<name>F0EH57_ENTCA</name>
<evidence type="ECO:0000313" key="2">
    <source>
        <dbReference type="Proteomes" id="UP000004835"/>
    </source>
</evidence>
<gene>
    <name evidence="1" type="ORF">HMPREF9087_0740</name>
</gene>
<evidence type="ECO:0000313" key="1">
    <source>
        <dbReference type="EMBL" id="EGC70574.1"/>
    </source>
</evidence>